<gene>
    <name evidence="4" type="ORF">ESY86_07070</name>
</gene>
<feature type="domain" description="Secretion system C-terminal sorting" evidence="3">
    <location>
        <begin position="288"/>
        <end position="353"/>
    </location>
</feature>
<dbReference type="Proteomes" id="UP000321578">
    <property type="component" value="Unassembled WGS sequence"/>
</dbReference>
<organism evidence="4 5">
    <name type="scientific">Subsaximicrobium wynnwilliamsii</name>
    <dbReference type="NCBI Taxonomy" id="291179"/>
    <lineage>
        <taxon>Bacteria</taxon>
        <taxon>Pseudomonadati</taxon>
        <taxon>Bacteroidota</taxon>
        <taxon>Flavobacteriia</taxon>
        <taxon>Flavobacteriales</taxon>
        <taxon>Flavobacteriaceae</taxon>
        <taxon>Subsaximicrobium</taxon>
    </lineage>
</organism>
<dbReference type="OrthoDB" id="1453974at2"/>
<dbReference type="SUPFAM" id="SSF63825">
    <property type="entry name" value="YWTD domain"/>
    <property type="match status" value="1"/>
</dbReference>
<dbReference type="Pfam" id="PF18962">
    <property type="entry name" value="Por_Secre_tail"/>
    <property type="match status" value="1"/>
</dbReference>
<feature type="chain" id="PRO_5023034520" evidence="2">
    <location>
        <begin position="21"/>
        <end position="355"/>
    </location>
</feature>
<evidence type="ECO:0000313" key="4">
    <source>
        <dbReference type="EMBL" id="TXD89951.1"/>
    </source>
</evidence>
<comment type="caution">
    <text evidence="4">The sequence shown here is derived from an EMBL/GenBank/DDBJ whole genome shotgun (WGS) entry which is preliminary data.</text>
</comment>
<dbReference type="Gene3D" id="2.130.10.10">
    <property type="entry name" value="YVTN repeat-like/Quinoprotein amine dehydrogenase"/>
    <property type="match status" value="1"/>
</dbReference>
<dbReference type="EMBL" id="VORO01000005">
    <property type="protein sequence ID" value="TXD89951.1"/>
    <property type="molecule type" value="Genomic_DNA"/>
</dbReference>
<name>A0A5C6ZII6_9FLAO</name>
<keyword evidence="5" id="KW-1185">Reference proteome</keyword>
<dbReference type="InterPro" id="IPR026444">
    <property type="entry name" value="Secre_tail"/>
</dbReference>
<reference evidence="4 5" key="1">
    <citation type="submission" date="2019-08" db="EMBL/GenBank/DDBJ databases">
        <title>Genomes of Subsaximicrobium wynnwilliamsii strains.</title>
        <authorList>
            <person name="Bowman J.P."/>
        </authorList>
    </citation>
    <scope>NUCLEOTIDE SEQUENCE [LARGE SCALE GENOMIC DNA]</scope>
    <source>
        <strain evidence="4 5">2-80-2</strain>
    </source>
</reference>
<feature type="signal peptide" evidence="2">
    <location>
        <begin position="1"/>
        <end position="20"/>
    </location>
</feature>
<sequence length="355" mass="40276">MTKLFTQIFLLILFSLQINAQTVFTDSFGGELPNSIEIVGNNMFVSTFSTQKLYKLNLDNIDDIETVTNFNGPLWKIRFDSTNNDYYCIVLDNPNSLSVVDLDSNIPITSNILENVTNSNGITINNGVVYVSDNNNLYGYVINSGNYSLVYQESDGNIRNPTVYNNEIYFQVYDTDSNDIYKIDISSQNPTKTLVSTDNNFGILQASLVVNNYIYLGFESPNKIVRINLSELNLPIEPTTIFENLGGGVIGLTNKEDQIYYTTGQQIIYEFSDQVLNNQEFVLSQEKLYPNPAENYITYQSNVNYDLYEIYSITGSLVGNGKFNNSINIEKLVGGLYFIIFKNEQKTKTFKFIKD</sequence>
<evidence type="ECO:0000259" key="3">
    <source>
        <dbReference type="Pfam" id="PF18962"/>
    </source>
</evidence>
<evidence type="ECO:0000313" key="5">
    <source>
        <dbReference type="Proteomes" id="UP000321578"/>
    </source>
</evidence>
<dbReference type="AlphaFoldDB" id="A0A5C6ZII6"/>
<keyword evidence="1 2" id="KW-0732">Signal</keyword>
<protein>
    <submittedName>
        <fullName evidence="4">T9SS type A sorting domain-containing protein</fullName>
    </submittedName>
</protein>
<accession>A0A5C6ZII6</accession>
<evidence type="ECO:0000256" key="2">
    <source>
        <dbReference type="SAM" id="SignalP"/>
    </source>
</evidence>
<proteinExistence type="predicted"/>
<dbReference type="InterPro" id="IPR015943">
    <property type="entry name" value="WD40/YVTN_repeat-like_dom_sf"/>
</dbReference>
<dbReference type="NCBIfam" id="TIGR04183">
    <property type="entry name" value="Por_Secre_tail"/>
    <property type="match status" value="1"/>
</dbReference>
<dbReference type="RefSeq" id="WP_147085896.1">
    <property type="nucleotide sequence ID" value="NZ_VORM01000028.1"/>
</dbReference>
<evidence type="ECO:0000256" key="1">
    <source>
        <dbReference type="ARBA" id="ARBA00022729"/>
    </source>
</evidence>